<sequence length="36" mass="3986">MVRSAKRVSNHEARLVASSFETLAAQAPQDEGMKRL</sequence>
<gene>
    <name evidence="1" type="ORF">ABIF29_000556</name>
</gene>
<dbReference type="Proteomes" id="UP001565471">
    <property type="component" value="Unassembled WGS sequence"/>
</dbReference>
<name>A0ABV4ESC5_BRAEL</name>
<accession>A0ABV4ESC5</accession>
<evidence type="ECO:0000313" key="2">
    <source>
        <dbReference type="Proteomes" id="UP001565471"/>
    </source>
</evidence>
<reference evidence="1 2" key="1">
    <citation type="submission" date="2024-07" db="EMBL/GenBank/DDBJ databases">
        <title>Genomic Encyclopedia of Type Strains, Phase V (KMG-V): Genome sequencing to study the core and pangenomes of soil and plant-associated prokaryotes.</title>
        <authorList>
            <person name="Whitman W."/>
        </authorList>
    </citation>
    <scope>NUCLEOTIDE SEQUENCE [LARGE SCALE GENOMIC DNA]</scope>
    <source>
        <strain evidence="1 2">USDA 415</strain>
    </source>
</reference>
<dbReference type="EMBL" id="JBGBZA010000002">
    <property type="protein sequence ID" value="MEY9313757.1"/>
    <property type="molecule type" value="Genomic_DNA"/>
</dbReference>
<keyword evidence="2" id="KW-1185">Reference proteome</keyword>
<proteinExistence type="predicted"/>
<organism evidence="1 2">
    <name type="scientific">Bradyrhizobium elkanii</name>
    <dbReference type="NCBI Taxonomy" id="29448"/>
    <lineage>
        <taxon>Bacteria</taxon>
        <taxon>Pseudomonadati</taxon>
        <taxon>Pseudomonadota</taxon>
        <taxon>Alphaproteobacteria</taxon>
        <taxon>Hyphomicrobiales</taxon>
        <taxon>Nitrobacteraceae</taxon>
        <taxon>Bradyrhizobium</taxon>
    </lineage>
</organism>
<comment type="caution">
    <text evidence="1">The sequence shown here is derived from an EMBL/GenBank/DDBJ whole genome shotgun (WGS) entry which is preliminary data.</text>
</comment>
<evidence type="ECO:0000313" key="1">
    <source>
        <dbReference type="EMBL" id="MEY9313757.1"/>
    </source>
</evidence>
<protein>
    <submittedName>
        <fullName evidence="1">Uncharacterized protein</fullName>
    </submittedName>
</protein>